<dbReference type="GO" id="GO:0004798">
    <property type="term" value="F:dTMP kinase activity"/>
    <property type="evidence" value="ECO:0007669"/>
    <property type="project" value="UniProtKB-UniRule"/>
</dbReference>
<keyword evidence="8 11" id="KW-0067">ATP-binding</keyword>
<comment type="caution">
    <text evidence="11">Lacks conserved residue(s) required for the propagation of feature annotation.</text>
</comment>
<dbReference type="AlphaFoldDB" id="A0A075G006"/>
<dbReference type="GO" id="GO:0006233">
    <property type="term" value="P:dTDP biosynthetic process"/>
    <property type="evidence" value="ECO:0007669"/>
    <property type="project" value="InterPro"/>
</dbReference>
<evidence type="ECO:0000256" key="10">
    <source>
        <dbReference type="ARBA" id="ARBA00048743"/>
    </source>
</evidence>
<evidence type="ECO:0000259" key="12">
    <source>
        <dbReference type="Pfam" id="PF02223"/>
    </source>
</evidence>
<dbReference type="GO" id="GO:0005737">
    <property type="term" value="C:cytoplasm"/>
    <property type="evidence" value="ECO:0007669"/>
    <property type="project" value="TreeGrafter"/>
</dbReference>
<organism evidence="13">
    <name type="scientific">uncultured marine group II/III euryarchaeote AD1000_88_D12</name>
    <dbReference type="NCBI Taxonomy" id="1457821"/>
    <lineage>
        <taxon>Archaea</taxon>
        <taxon>Methanobacteriati</taxon>
        <taxon>Methanobacteriota</taxon>
        <taxon>environmental samples</taxon>
    </lineage>
</organism>
<comment type="catalytic activity">
    <reaction evidence="10 11">
        <text>dTMP + ATP = dTDP + ADP</text>
        <dbReference type="Rhea" id="RHEA:13517"/>
        <dbReference type="ChEBI" id="CHEBI:30616"/>
        <dbReference type="ChEBI" id="CHEBI:58369"/>
        <dbReference type="ChEBI" id="CHEBI:63528"/>
        <dbReference type="ChEBI" id="CHEBI:456216"/>
        <dbReference type="EC" id="2.7.4.9"/>
    </reaction>
</comment>
<dbReference type="Gene3D" id="3.40.50.300">
    <property type="entry name" value="P-loop containing nucleotide triphosphate hydrolases"/>
    <property type="match status" value="1"/>
</dbReference>
<evidence type="ECO:0000256" key="4">
    <source>
        <dbReference type="ARBA" id="ARBA00022679"/>
    </source>
</evidence>
<evidence type="ECO:0000256" key="1">
    <source>
        <dbReference type="ARBA" id="ARBA00009776"/>
    </source>
</evidence>
<dbReference type="InterPro" id="IPR018094">
    <property type="entry name" value="Thymidylate_kinase"/>
</dbReference>
<comment type="similarity">
    <text evidence="1 11">Belongs to the thymidylate kinase family.</text>
</comment>
<evidence type="ECO:0000256" key="7">
    <source>
        <dbReference type="ARBA" id="ARBA00022777"/>
    </source>
</evidence>
<evidence type="ECO:0000313" key="13">
    <source>
        <dbReference type="EMBL" id="AIE96918.1"/>
    </source>
</evidence>
<dbReference type="HAMAP" id="MF_00165">
    <property type="entry name" value="Thymidylate_kinase"/>
    <property type="match status" value="1"/>
</dbReference>
<dbReference type="InterPro" id="IPR027417">
    <property type="entry name" value="P-loop_NTPase"/>
</dbReference>
<evidence type="ECO:0000256" key="2">
    <source>
        <dbReference type="ARBA" id="ARBA00012980"/>
    </source>
</evidence>
<name>A0A075G006_9EURY</name>
<evidence type="ECO:0000256" key="8">
    <source>
        <dbReference type="ARBA" id="ARBA00022840"/>
    </source>
</evidence>
<evidence type="ECO:0000256" key="11">
    <source>
        <dbReference type="HAMAP-Rule" id="MF_00165"/>
    </source>
</evidence>
<dbReference type="PANTHER" id="PTHR10344:SF4">
    <property type="entry name" value="UMP-CMP KINASE 2, MITOCHONDRIAL"/>
    <property type="match status" value="1"/>
</dbReference>
<dbReference type="GO" id="GO:0006235">
    <property type="term" value="P:dTTP biosynthetic process"/>
    <property type="evidence" value="ECO:0007669"/>
    <property type="project" value="UniProtKB-UniRule"/>
</dbReference>
<dbReference type="EMBL" id="KF900492">
    <property type="protein sequence ID" value="AIE96918.1"/>
    <property type="molecule type" value="Genomic_DNA"/>
</dbReference>
<dbReference type="InterPro" id="IPR039430">
    <property type="entry name" value="Thymidylate_kin-like_dom"/>
</dbReference>
<sequence>MYLITIEGGDGSGKGLATKVVAEVLEREFCFTSVEVTGEPRRDHPLGRLAIDSVRQQTHTPEQEAGLFAADRVDHSHGWILPRLEEGRIVVSERNVHSSLVYQGVVGGLGVERVAQVNSAALVPDLCIWVDCDPDVAMKRIQSGTLRMMSDKTEYFETTELQKEIRAGYASLLSGEVEMPTPFDMGAIIGPVSNETTEREFKRKLTLHIRKFVHSRPEPLNVDTESVERFMLKRLIKSTKGQTVLDGLGVEPARTRSDWLDGKAPWRVLREAQTDHSAALDGVPEDERVDVPKSVLARSVSSICGTLALLPSADVKELRNAQGPVRAVSDSHSHKVLRFMADRSKWVNQHKSLLGRDASRNQLRAESHAFGTAILVLWPLRRALARWLAANPDTHPRFALGQIVRSGEYPRAVRDTIERLAILGNGKSDSTLPAGASGLVSWWQGQ</sequence>
<dbReference type="NCBIfam" id="TIGR00041">
    <property type="entry name" value="DTMP_kinase"/>
    <property type="match status" value="1"/>
</dbReference>
<keyword evidence="4 11" id="KW-0808">Transferase</keyword>
<evidence type="ECO:0000256" key="3">
    <source>
        <dbReference type="ARBA" id="ARBA00013355"/>
    </source>
</evidence>
<evidence type="ECO:0000256" key="5">
    <source>
        <dbReference type="ARBA" id="ARBA00022727"/>
    </source>
</evidence>
<proteinExistence type="inferred from homology"/>
<evidence type="ECO:0000256" key="9">
    <source>
        <dbReference type="ARBA" id="ARBA00029962"/>
    </source>
</evidence>
<dbReference type="EC" id="2.7.4.9" evidence="2 11"/>
<dbReference type="PANTHER" id="PTHR10344">
    <property type="entry name" value="THYMIDYLATE KINASE"/>
    <property type="match status" value="1"/>
</dbReference>
<dbReference type="SUPFAM" id="SSF52540">
    <property type="entry name" value="P-loop containing nucleoside triphosphate hydrolases"/>
    <property type="match status" value="1"/>
</dbReference>
<dbReference type="GO" id="GO:0005524">
    <property type="term" value="F:ATP binding"/>
    <property type="evidence" value="ECO:0007669"/>
    <property type="project" value="UniProtKB-UniRule"/>
</dbReference>
<protein>
    <recommendedName>
        <fullName evidence="3 11">Probable thymidylate kinase</fullName>
        <ecNumber evidence="2 11">2.7.4.9</ecNumber>
    </recommendedName>
    <alternativeName>
        <fullName evidence="9 11">dTMP kinase</fullName>
    </alternativeName>
</protein>
<dbReference type="GO" id="GO:0006227">
    <property type="term" value="P:dUDP biosynthetic process"/>
    <property type="evidence" value="ECO:0007669"/>
    <property type="project" value="TreeGrafter"/>
</dbReference>
<keyword evidence="6 11" id="KW-0547">Nucleotide-binding</keyword>
<keyword evidence="5 11" id="KW-0545">Nucleotide biosynthesis</keyword>
<keyword evidence="7 11" id="KW-0418">Kinase</keyword>
<accession>A0A075G006</accession>
<dbReference type="CDD" id="cd01672">
    <property type="entry name" value="TMPK"/>
    <property type="match status" value="1"/>
</dbReference>
<evidence type="ECO:0000256" key="6">
    <source>
        <dbReference type="ARBA" id="ARBA00022741"/>
    </source>
</evidence>
<feature type="domain" description="Thymidylate kinase-like" evidence="12">
    <location>
        <begin position="6"/>
        <end position="173"/>
    </location>
</feature>
<gene>
    <name evidence="11 13" type="primary">tmk</name>
</gene>
<dbReference type="Pfam" id="PF02223">
    <property type="entry name" value="Thymidylate_kin"/>
    <property type="match status" value="1"/>
</dbReference>
<reference evidence="13" key="1">
    <citation type="journal article" date="2014" name="Genome Biol. Evol.">
        <title>Pangenome evidence for extensive interdomain horizontal transfer affecting lineage core and shell genes in uncultured planktonic thaumarchaeota and euryarchaeota.</title>
        <authorList>
            <person name="Deschamps P."/>
            <person name="Zivanovic Y."/>
            <person name="Moreira D."/>
            <person name="Rodriguez-Valera F."/>
            <person name="Lopez-Garcia P."/>
        </authorList>
    </citation>
    <scope>NUCLEOTIDE SEQUENCE</scope>
</reference>